<dbReference type="Gene3D" id="3.60.15.10">
    <property type="entry name" value="Ribonuclease Z/Hydroxyacylglutathione hydrolase-like"/>
    <property type="match status" value="1"/>
</dbReference>
<dbReference type="EMBL" id="CP021405">
    <property type="protein sequence ID" value="ATI43660.1"/>
    <property type="molecule type" value="Genomic_DNA"/>
</dbReference>
<keyword evidence="4" id="KW-1185">Reference proteome</keyword>
<organism evidence="3 4">
    <name type="scientific">Pacificitalea manganoxidans</name>
    <dbReference type="NCBI Taxonomy" id="1411902"/>
    <lineage>
        <taxon>Bacteria</taxon>
        <taxon>Pseudomonadati</taxon>
        <taxon>Pseudomonadota</taxon>
        <taxon>Alphaproteobacteria</taxon>
        <taxon>Rhodobacterales</taxon>
        <taxon>Paracoccaceae</taxon>
        <taxon>Pacificitalea</taxon>
    </lineage>
</organism>
<dbReference type="PANTHER" id="PTHR11203">
    <property type="entry name" value="CLEAVAGE AND POLYADENYLATION SPECIFICITY FACTOR FAMILY MEMBER"/>
    <property type="match status" value="1"/>
</dbReference>
<dbReference type="GO" id="GO:0004521">
    <property type="term" value="F:RNA endonuclease activity"/>
    <property type="evidence" value="ECO:0007669"/>
    <property type="project" value="TreeGrafter"/>
</dbReference>
<dbReference type="AlphaFoldDB" id="A0A291M423"/>
<gene>
    <name evidence="3" type="ORF">CBW24_15915</name>
</gene>
<protein>
    <submittedName>
        <fullName evidence="3">MBL fold metallo-hydrolase</fullName>
    </submittedName>
</protein>
<reference evidence="3 4" key="1">
    <citation type="submission" date="2017-05" db="EMBL/GenBank/DDBJ databases">
        <title>Comparative genomic and metabolic analysis of manganese-oxidizing mechanisms in Celeribater manganoxidans DY25T: its adaption to the environment of polymetallic nodule.</title>
        <authorList>
            <person name="Wang X."/>
        </authorList>
    </citation>
    <scope>NUCLEOTIDE SEQUENCE [LARGE SCALE GENOMIC DNA]</scope>
    <source>
        <strain evidence="3 4">DY25</strain>
        <plasmid evidence="4">pdy25-a</plasmid>
    </source>
</reference>
<dbReference type="InterPro" id="IPR036866">
    <property type="entry name" value="RibonucZ/Hydroxyglut_hydro"/>
</dbReference>
<feature type="domain" description="Metallo-beta-lactamase" evidence="2">
    <location>
        <begin position="41"/>
        <end position="208"/>
    </location>
</feature>
<dbReference type="Pfam" id="PF12706">
    <property type="entry name" value="Lactamase_B_2"/>
    <property type="match status" value="1"/>
</dbReference>
<accession>A0A291M423</accession>
<dbReference type="KEGG" id="cmag:CBW24_15915"/>
<sequence>MPAPVLEPVQAPLRPPLPGPRRPSTCPAPWVEVLSGLGEKGPACIRVFTGTKTWLLDVGVGPEATAPFDPVWLTGVDAVFITHDHVDHIGGAAYAIAAGLPIWCTPATARALPPGAKTHALPTRGTSVIDDVRVTTGRNGHALGGVWLHLGLGEGLFYSGDWSEESAWFAFDAPPAAATALIDASYHLGDVPQSARITALERRLAQARGQTLLPVPPSGRAAELALHLMSLGRVSIDDACRRAVRGALAEDGARADSAARLAPLMQAEFDPSADFLICDTPNAEAGMAWRMVQDWRDAGRLGRDAQVIFTGHMTAHARSIAATGGGAFCRWNVHPPLRDQIAMIARLGARRFAPMFCPCPEDFMLEARFDARVILNERITL</sequence>
<evidence type="ECO:0000256" key="1">
    <source>
        <dbReference type="SAM" id="MobiDB-lite"/>
    </source>
</evidence>
<dbReference type="InterPro" id="IPR050698">
    <property type="entry name" value="MBL"/>
</dbReference>
<keyword evidence="3" id="KW-0614">Plasmid</keyword>
<evidence type="ECO:0000313" key="4">
    <source>
        <dbReference type="Proteomes" id="UP000219050"/>
    </source>
</evidence>
<dbReference type="SMART" id="SM00849">
    <property type="entry name" value="Lactamase_B"/>
    <property type="match status" value="1"/>
</dbReference>
<name>A0A291M423_9RHOB</name>
<proteinExistence type="predicted"/>
<feature type="region of interest" description="Disordered" evidence="1">
    <location>
        <begin position="1"/>
        <end position="22"/>
    </location>
</feature>
<dbReference type="Proteomes" id="UP000219050">
    <property type="component" value="Plasmid pDY25-A"/>
</dbReference>
<evidence type="ECO:0000313" key="3">
    <source>
        <dbReference type="EMBL" id="ATI43660.1"/>
    </source>
</evidence>
<keyword evidence="3" id="KW-0378">Hydrolase</keyword>
<dbReference type="InterPro" id="IPR001279">
    <property type="entry name" value="Metallo-B-lactamas"/>
</dbReference>
<dbReference type="SUPFAM" id="SSF56281">
    <property type="entry name" value="Metallo-hydrolase/oxidoreductase"/>
    <property type="match status" value="1"/>
</dbReference>
<dbReference type="PANTHER" id="PTHR11203:SF37">
    <property type="entry name" value="INTEGRATOR COMPLEX SUBUNIT 11"/>
    <property type="match status" value="1"/>
</dbReference>
<evidence type="ECO:0000259" key="2">
    <source>
        <dbReference type="SMART" id="SM00849"/>
    </source>
</evidence>
<geneLocation type="plasmid" evidence="4">
    <name>pdy25-a</name>
</geneLocation>
<dbReference type="GO" id="GO:0016787">
    <property type="term" value="F:hydrolase activity"/>
    <property type="evidence" value="ECO:0007669"/>
    <property type="project" value="UniProtKB-KW"/>
</dbReference>